<evidence type="ECO:0000313" key="1">
    <source>
        <dbReference type="EMBL" id="KAJ3579529.1"/>
    </source>
</evidence>
<keyword evidence="2" id="KW-1185">Reference proteome</keyword>
<gene>
    <name evidence="1" type="ORF">NPX13_g1035</name>
</gene>
<comment type="caution">
    <text evidence="1">The sequence shown here is derived from an EMBL/GenBank/DDBJ whole genome shotgun (WGS) entry which is preliminary data.</text>
</comment>
<accession>A0A9W8NMV5</accession>
<dbReference type="Proteomes" id="UP001148614">
    <property type="component" value="Unassembled WGS sequence"/>
</dbReference>
<proteinExistence type="predicted"/>
<dbReference type="EMBL" id="JANPWZ010000086">
    <property type="protein sequence ID" value="KAJ3579529.1"/>
    <property type="molecule type" value="Genomic_DNA"/>
</dbReference>
<reference evidence="1" key="1">
    <citation type="submission" date="2022-07" db="EMBL/GenBank/DDBJ databases">
        <title>Genome Sequence of Xylaria arbuscula.</title>
        <authorList>
            <person name="Buettner E."/>
        </authorList>
    </citation>
    <scope>NUCLEOTIDE SEQUENCE</scope>
    <source>
        <strain evidence="1">VT107</strain>
    </source>
</reference>
<evidence type="ECO:0000313" key="2">
    <source>
        <dbReference type="Proteomes" id="UP001148614"/>
    </source>
</evidence>
<dbReference type="AlphaFoldDB" id="A0A9W8NMV5"/>
<sequence length="205" mass="23376">MSRRNSTSSNTPSESLSSVLSDDSYIVKLEQDLDDTFKDILASVETPASQRSIMKERRIQSHIIKRRDPNDVGSETWSDEMKADHKAYKGKVNDLAKAAKTQKMSRKIGRETKKDDLATYEAVCNTALSDAREWARLGIEAGTARLNFLTKYPDAFDTEGHRKHLIQAQANLDSAKLAYRECHSLQERIDTARRFEAIREARRRN</sequence>
<organism evidence="1 2">
    <name type="scientific">Xylaria arbuscula</name>
    <dbReference type="NCBI Taxonomy" id="114810"/>
    <lineage>
        <taxon>Eukaryota</taxon>
        <taxon>Fungi</taxon>
        <taxon>Dikarya</taxon>
        <taxon>Ascomycota</taxon>
        <taxon>Pezizomycotina</taxon>
        <taxon>Sordariomycetes</taxon>
        <taxon>Xylariomycetidae</taxon>
        <taxon>Xylariales</taxon>
        <taxon>Xylariaceae</taxon>
        <taxon>Xylaria</taxon>
    </lineage>
</organism>
<name>A0A9W8NMV5_9PEZI</name>
<protein>
    <submittedName>
        <fullName evidence="1">Uncharacterized protein</fullName>
    </submittedName>
</protein>